<keyword evidence="6" id="KW-0256">Endoplasmic reticulum</keyword>
<keyword evidence="12" id="KW-1185">Reference proteome</keyword>
<evidence type="ECO:0000256" key="1">
    <source>
        <dbReference type="ARBA" id="ARBA00004477"/>
    </source>
</evidence>
<evidence type="ECO:0000256" key="6">
    <source>
        <dbReference type="ARBA" id="ARBA00022824"/>
    </source>
</evidence>
<evidence type="ECO:0000256" key="4">
    <source>
        <dbReference type="ARBA" id="ARBA00022502"/>
    </source>
</evidence>
<feature type="region of interest" description="Disordered" evidence="9">
    <location>
        <begin position="20"/>
        <end position="43"/>
    </location>
</feature>
<dbReference type="InterPro" id="IPR000612">
    <property type="entry name" value="PMP3"/>
</dbReference>
<dbReference type="GO" id="GO:0005789">
    <property type="term" value="C:endoplasmic reticulum membrane"/>
    <property type="evidence" value="ECO:0007669"/>
    <property type="project" value="UniProtKB-SubCell"/>
</dbReference>
<feature type="transmembrane region" description="Helical" evidence="10">
    <location>
        <begin position="278"/>
        <end position="301"/>
    </location>
</feature>
<organism evidence="11 12">
    <name type="scientific">Ophiocordyceps camponoti-floridani</name>
    <dbReference type="NCBI Taxonomy" id="2030778"/>
    <lineage>
        <taxon>Eukaryota</taxon>
        <taxon>Fungi</taxon>
        <taxon>Dikarya</taxon>
        <taxon>Ascomycota</taxon>
        <taxon>Pezizomycotina</taxon>
        <taxon>Sordariomycetes</taxon>
        <taxon>Hypocreomycetidae</taxon>
        <taxon>Hypocreales</taxon>
        <taxon>Ophiocordycipitaceae</taxon>
        <taxon>Ophiocordyceps</taxon>
    </lineage>
</organism>
<reference evidence="11 12" key="1">
    <citation type="journal article" date="2020" name="G3 (Bethesda)">
        <title>Genetic Underpinnings of Host Manipulation by Ophiocordyceps as Revealed by Comparative Transcriptomics.</title>
        <authorList>
            <person name="Will I."/>
            <person name="Das B."/>
            <person name="Trinh T."/>
            <person name="Brachmann A."/>
            <person name="Ohm R.A."/>
            <person name="de Bekker C."/>
        </authorList>
    </citation>
    <scope>NUCLEOTIDE SEQUENCE [LARGE SCALE GENOMIC DNA]</scope>
    <source>
        <strain evidence="11 12">EC05</strain>
    </source>
</reference>
<keyword evidence="5 10" id="KW-0812">Transmembrane</keyword>
<keyword evidence="8 10" id="KW-0472">Membrane</keyword>
<comment type="caution">
    <text evidence="11">The sequence shown here is derived from an EMBL/GenBank/DDBJ whole genome shotgun (WGS) entry which is preliminary data.</text>
</comment>
<accession>A0A8H4Q5K1</accession>
<proteinExistence type="inferred from homology"/>
<feature type="transmembrane region" description="Helical" evidence="10">
    <location>
        <begin position="140"/>
        <end position="161"/>
    </location>
</feature>
<evidence type="ECO:0000313" key="12">
    <source>
        <dbReference type="Proteomes" id="UP000562929"/>
    </source>
</evidence>
<evidence type="ECO:0000256" key="7">
    <source>
        <dbReference type="ARBA" id="ARBA00022989"/>
    </source>
</evidence>
<evidence type="ECO:0000256" key="2">
    <source>
        <dbReference type="ARBA" id="ARBA00004687"/>
    </source>
</evidence>
<evidence type="ECO:0000256" key="5">
    <source>
        <dbReference type="ARBA" id="ARBA00022692"/>
    </source>
</evidence>
<dbReference type="GO" id="GO:0006506">
    <property type="term" value="P:GPI anchor biosynthetic process"/>
    <property type="evidence" value="ECO:0007669"/>
    <property type="project" value="UniProtKB-UniPathway"/>
</dbReference>
<dbReference type="PANTHER" id="PTHR21659:SF42">
    <property type="entry name" value="UPF0057 MEMBRANE PROTEIN ZK632.10-RELATED"/>
    <property type="match status" value="1"/>
</dbReference>
<dbReference type="Pfam" id="PF06699">
    <property type="entry name" value="PIG-F"/>
    <property type="match status" value="1"/>
</dbReference>
<dbReference type="AlphaFoldDB" id="A0A8H4Q5K1"/>
<dbReference type="Pfam" id="PF01679">
    <property type="entry name" value="Pmp3"/>
    <property type="match status" value="1"/>
</dbReference>
<dbReference type="Proteomes" id="UP000562929">
    <property type="component" value="Unassembled WGS sequence"/>
</dbReference>
<dbReference type="EMBL" id="JAACLJ010000005">
    <property type="protein sequence ID" value="KAF4586087.1"/>
    <property type="molecule type" value="Genomic_DNA"/>
</dbReference>
<dbReference type="PANTHER" id="PTHR21659">
    <property type="entry name" value="HYDROPHOBIC PROTEIN RCI2 LOW TEMPERATURE AND SALT RESPONSIVE PROTEIN LTI6 -RELATED"/>
    <property type="match status" value="1"/>
</dbReference>
<name>A0A8H4Q5K1_9HYPO</name>
<keyword evidence="4" id="KW-0337">GPI-anchor biosynthesis</keyword>
<dbReference type="InterPro" id="IPR009580">
    <property type="entry name" value="GPI_biosynthesis_protein_Pig-F"/>
</dbReference>
<keyword evidence="7 10" id="KW-1133">Transmembrane helix</keyword>
<evidence type="ECO:0000313" key="11">
    <source>
        <dbReference type="EMBL" id="KAF4586087.1"/>
    </source>
</evidence>
<dbReference type="PROSITE" id="PS01309">
    <property type="entry name" value="UPF0057"/>
    <property type="match status" value="1"/>
</dbReference>
<dbReference type="OrthoDB" id="17366at2759"/>
<feature type="transmembrane region" description="Helical" evidence="10">
    <location>
        <begin position="86"/>
        <end position="111"/>
    </location>
</feature>
<comment type="pathway">
    <text evidence="2">Glycolipid biosynthesis; glycosylphosphatidylinositol-anchor biosynthesis.</text>
</comment>
<feature type="transmembrane region" description="Helical" evidence="10">
    <location>
        <begin position="173"/>
        <end position="192"/>
    </location>
</feature>
<evidence type="ECO:0000256" key="10">
    <source>
        <dbReference type="SAM" id="Phobius"/>
    </source>
</evidence>
<feature type="transmembrane region" description="Helical" evidence="10">
    <location>
        <begin position="212"/>
        <end position="233"/>
    </location>
</feature>
<comment type="subcellular location">
    <subcellularLocation>
        <location evidence="1">Endoplasmic reticulum membrane</location>
        <topology evidence="1">Multi-pass membrane protein</topology>
    </subcellularLocation>
</comment>
<sequence>MVPQQGKARLEYVQSLSRPAATMPAADMRQTPPPLSGSKAGHRQKTSIEAVPMLDTPLARTVSLARPVTLAGLLAGRFGALVADPVAALGSGLAVVVAVQVFYAVVCLPAAGSKATKRARPGERRKGSSAVGGPGRVSTALLSLALTAMATPIAFAMMVLFGAPLLDDVAKTMLCAAHLSIMGLFPIFYARGVNGNALVSLAGASAPLDETFGGLAGGVVGGWLGAVPIPLDWDRSWQRWPIQLPTMPLTCSDICKFICAIFLPPLGVFLEVGCTIDLLINIGLTILGYLPGIIHAIYIIVTR</sequence>
<comment type="similarity">
    <text evidence="3">Belongs to the UPF0057 (PMP3) family.</text>
</comment>
<dbReference type="UniPathway" id="UPA00196"/>
<protein>
    <submittedName>
        <fullName evidence="11">Glycosylphosphatidylinositol anchor biosynthesis protein 11</fullName>
    </submittedName>
</protein>
<gene>
    <name evidence="11" type="ORF">GQ602_005392</name>
</gene>
<evidence type="ECO:0000256" key="3">
    <source>
        <dbReference type="ARBA" id="ARBA00009530"/>
    </source>
</evidence>
<evidence type="ECO:0000256" key="9">
    <source>
        <dbReference type="SAM" id="MobiDB-lite"/>
    </source>
</evidence>
<evidence type="ECO:0000256" key="8">
    <source>
        <dbReference type="ARBA" id="ARBA00023136"/>
    </source>
</evidence>